<keyword evidence="2" id="KW-1185">Reference proteome</keyword>
<proteinExistence type="predicted"/>
<gene>
    <name evidence="1" type="ORF">R1flu_010412</name>
</gene>
<protein>
    <submittedName>
        <fullName evidence="1">Uncharacterized protein</fullName>
    </submittedName>
</protein>
<dbReference type="Proteomes" id="UP001605036">
    <property type="component" value="Unassembled WGS sequence"/>
</dbReference>
<name>A0ABD1Z4X1_9MARC</name>
<evidence type="ECO:0000313" key="2">
    <source>
        <dbReference type="Proteomes" id="UP001605036"/>
    </source>
</evidence>
<sequence>MWQQKENKVDHEWRVRTWDEGVCAVGVFECLECQCCLSRPDSGENKAIVQNVFINYRNKHIGCEKHVTNWRRRRNLPLNVGENKTPEPQVNRHAETDAACAIVEKKQVRASSVKKEFGAQLARASLFREASRECRVPVVLDKPCVGNLFSIENCEKEPGDVHSDLSLLCWGFWFTSAVYGGKVYDVKPLLDDQKRDCIWGRSGDSSQGRDSGEAYNEVYNPKFALNIQRFTEDLLQGRIPIDCELGRVLSLCIWSAKWEARHDMLIGFYGDKDNHVCKMGLEVEVGSSESSYSKIEESFEQKIKGSYARVVIVNPLHEKLPRLIVYSFIVSWVRDHWKGLKQRWDKCCRQAMGPVMGHASDGDARRRKLMLEDYFGSEGQRWTVGWDRWVLFGIVLDYGDVYAFGDQDPIHNGKKMINPLDKSSYPIVLGDYHACLEHVQLVYKLYSHDHHGLNIDDVMIQDRQNWTGMRGYERNYDFGDLLDCASGLNRLALLEYGEEVVKLPKTHVKQRPLWAKLHPLPPGHAKLNLSDFARLAIDDKITKALKVGLQQAQTLLTQLNMSPHAGEVEKMPKSELSFDLWDIPEATGAPSTMEADMDAERDESNDLEVYGHEARHVLFNWYSPIAGSRVKFTYDNIDLQWIDLESVITIVSLKMERSVRVLWILDSNGKGRATEPWRAFFRVFQLDADARSALRSPVGGEVNKGEEVTWRYRAVKFKTQVVGQFGTS</sequence>
<accession>A0ABD1Z4X1</accession>
<evidence type="ECO:0000313" key="1">
    <source>
        <dbReference type="EMBL" id="KAL2642825.1"/>
    </source>
</evidence>
<comment type="caution">
    <text evidence="1">The sequence shown here is derived from an EMBL/GenBank/DDBJ whole genome shotgun (WGS) entry which is preliminary data.</text>
</comment>
<dbReference type="EMBL" id="JBHFFA010000002">
    <property type="protein sequence ID" value="KAL2642825.1"/>
    <property type="molecule type" value="Genomic_DNA"/>
</dbReference>
<reference evidence="1 2" key="1">
    <citation type="submission" date="2024-09" db="EMBL/GenBank/DDBJ databases">
        <title>Chromosome-scale assembly of Riccia fluitans.</title>
        <authorList>
            <person name="Paukszto L."/>
            <person name="Sawicki J."/>
            <person name="Karawczyk K."/>
            <person name="Piernik-Szablinska J."/>
            <person name="Szczecinska M."/>
            <person name="Mazdziarz M."/>
        </authorList>
    </citation>
    <scope>NUCLEOTIDE SEQUENCE [LARGE SCALE GENOMIC DNA]</scope>
    <source>
        <strain evidence="1">Rf_01</strain>
        <tissue evidence="1">Aerial parts of the thallus</tissue>
    </source>
</reference>
<dbReference type="AlphaFoldDB" id="A0ABD1Z4X1"/>
<organism evidence="1 2">
    <name type="scientific">Riccia fluitans</name>
    <dbReference type="NCBI Taxonomy" id="41844"/>
    <lineage>
        <taxon>Eukaryota</taxon>
        <taxon>Viridiplantae</taxon>
        <taxon>Streptophyta</taxon>
        <taxon>Embryophyta</taxon>
        <taxon>Marchantiophyta</taxon>
        <taxon>Marchantiopsida</taxon>
        <taxon>Marchantiidae</taxon>
        <taxon>Marchantiales</taxon>
        <taxon>Ricciaceae</taxon>
        <taxon>Riccia</taxon>
    </lineage>
</organism>